<sequence length="744" mass="85254">MSTNFKLEVFESNKAIKPIGFHTYSLKSFKLEENPFKVIRGACKKLANYNINNGVYENGKKIFSIEQIENIPENADFSLEYEGITVLEIHENKKVYEEYIKTLIRNRLSTILVNGKYKKYSTKYNISSGWFKDIKGNWNLIKSDDGSIQLERGYKIRVNIGDDNKIYLWINTVSEFRCKDTIMDLLNKGKNVIGYQIKNDWAYFSQTGVVVDVWDKTVVDNLSFGSSLKDYYIKKGEGAKVMDLPNETPVVQVKPNNGNNNISYYPQALRPIITREKISEIDSNFSMRIEDLVKRDMKERIELDKAFIQDIGCLEELDNLSFEENCCDPYRLGYRKAIVGLPKLLCGDGKTISCGEEQKIFFHGFYQPTKKTLKLGFVYPMGERDLLIQVVNEIYLFAVKGCYHGKKDNWIKEGLINIQKGTDISKDYKLGSITDYKRASRELIKQEEVDIVIALVPDQMDDENPYNPFKSVWAEHNIPSQMITMKTAKKFVMDAQKGKNGSKWYLHNIVLGILGKTGGIPWVVDKMPGNVDCFVGLDVAKVEKGIHFPACSVMFDKYGRLMGFFKPRTPQQGEKITTEILQDIFDQVLFSYEDTYGSKPKNIVIHRDGFNNEDEKWYQNYFAVQGIEYSIIEVRKNISSKMLDEEVPNMNPTTGMCIYNDKTAYLVTTVMKNKKGSPNPLLLEKSHGSISMPAAIQQVLYLTQLHVGSTQKMRLPITTGYADKICKNLDYVPAGQVDNKLFFL</sequence>
<comment type="similarity">
    <text evidence="1">Belongs to the argonaute family. Long pAgo subfamily.</text>
</comment>
<dbReference type="Proteomes" id="UP000224317">
    <property type="component" value="Unassembled WGS sequence"/>
</dbReference>
<dbReference type="Gene3D" id="3.30.420.10">
    <property type="entry name" value="Ribonuclease H-like superfamily/Ribonuclease H"/>
    <property type="match status" value="1"/>
</dbReference>
<evidence type="ECO:0000256" key="2">
    <source>
        <dbReference type="ARBA" id="ARBA00035032"/>
    </source>
</evidence>
<dbReference type="InterPro" id="IPR003165">
    <property type="entry name" value="Piwi"/>
</dbReference>
<dbReference type="EMBL" id="PDYH01000010">
    <property type="protein sequence ID" value="PHU41077.1"/>
    <property type="molecule type" value="Genomic_DNA"/>
</dbReference>
<evidence type="ECO:0000313" key="4">
    <source>
        <dbReference type="EMBL" id="PHU41077.1"/>
    </source>
</evidence>
<keyword evidence="5" id="KW-1185">Reference proteome</keyword>
<dbReference type="GO" id="GO:0003676">
    <property type="term" value="F:nucleic acid binding"/>
    <property type="evidence" value="ECO:0007669"/>
    <property type="project" value="InterPro"/>
</dbReference>
<dbReference type="Pfam" id="PF02171">
    <property type="entry name" value="Piwi"/>
    <property type="match status" value="1"/>
</dbReference>
<dbReference type="AlphaFoldDB" id="A0A2G3ECY9"/>
<evidence type="ECO:0000313" key="5">
    <source>
        <dbReference type="Proteomes" id="UP000224317"/>
    </source>
</evidence>
<dbReference type="SUPFAM" id="SSF53098">
    <property type="entry name" value="Ribonuclease H-like"/>
    <property type="match status" value="1"/>
</dbReference>
<organism evidence="4 5">
    <name type="scientific">Pseudobutyrivibrio ruminis</name>
    <dbReference type="NCBI Taxonomy" id="46206"/>
    <lineage>
        <taxon>Bacteria</taxon>
        <taxon>Bacillati</taxon>
        <taxon>Bacillota</taxon>
        <taxon>Clostridia</taxon>
        <taxon>Lachnospirales</taxon>
        <taxon>Lachnospiraceae</taxon>
        <taxon>Pseudobutyrivibrio</taxon>
    </lineage>
</organism>
<protein>
    <recommendedName>
        <fullName evidence="2">Protein argonaute</fullName>
    </recommendedName>
</protein>
<proteinExistence type="inferred from homology"/>
<comment type="caution">
    <text evidence="4">The sequence shown here is derived from an EMBL/GenBank/DDBJ whole genome shotgun (WGS) entry which is preliminary data.</text>
</comment>
<dbReference type="RefSeq" id="WP_099412865.1">
    <property type="nucleotide sequence ID" value="NZ_PDYH01000010.1"/>
</dbReference>
<evidence type="ECO:0000256" key="1">
    <source>
        <dbReference type="ARBA" id="ARBA00035012"/>
    </source>
</evidence>
<name>A0A2G3ECY9_9FIRM</name>
<dbReference type="SMART" id="SM00950">
    <property type="entry name" value="Piwi"/>
    <property type="match status" value="1"/>
</dbReference>
<dbReference type="InterPro" id="IPR036397">
    <property type="entry name" value="RNaseH_sf"/>
</dbReference>
<dbReference type="InterPro" id="IPR012337">
    <property type="entry name" value="RNaseH-like_sf"/>
</dbReference>
<feature type="domain" description="Piwi" evidence="3">
    <location>
        <begin position="451"/>
        <end position="725"/>
    </location>
</feature>
<accession>A0A2G3ECY9</accession>
<gene>
    <name evidence="4" type="ORF">CSX00_03790</name>
</gene>
<evidence type="ECO:0000259" key="3">
    <source>
        <dbReference type="PROSITE" id="PS50822"/>
    </source>
</evidence>
<reference evidence="4" key="1">
    <citation type="submission" date="2017-10" db="EMBL/GenBank/DDBJ databases">
        <title>Resolving the taxonomy of Roseburia spp., Eubacterium rectale and Agathobacter spp. through phylogenomic analysis.</title>
        <authorList>
            <person name="Sheridan P.O."/>
            <person name="Walker A.W."/>
            <person name="Duncan S.H."/>
            <person name="Scott K.P."/>
            <person name="Toole P.W.O."/>
            <person name="Luis P."/>
            <person name="Flint H.J."/>
        </authorList>
    </citation>
    <scope>NUCLEOTIDE SEQUENCE [LARGE SCALE GENOMIC DNA]</scope>
    <source>
        <strain evidence="4">JK10</strain>
    </source>
</reference>
<dbReference type="PROSITE" id="PS50822">
    <property type="entry name" value="PIWI"/>
    <property type="match status" value="1"/>
</dbReference>
<dbReference type="Gene3D" id="3.40.50.2300">
    <property type="match status" value="1"/>
</dbReference>